<protein>
    <recommendedName>
        <fullName evidence="6">NAD(P)-binding protein</fullName>
    </recommendedName>
</protein>
<organism evidence="4 5">
    <name type="scientific">Emericellopsis cladophorae</name>
    <dbReference type="NCBI Taxonomy" id="2686198"/>
    <lineage>
        <taxon>Eukaryota</taxon>
        <taxon>Fungi</taxon>
        <taxon>Dikarya</taxon>
        <taxon>Ascomycota</taxon>
        <taxon>Pezizomycotina</taxon>
        <taxon>Sordariomycetes</taxon>
        <taxon>Hypocreomycetidae</taxon>
        <taxon>Hypocreales</taxon>
        <taxon>Bionectriaceae</taxon>
        <taxon>Emericellopsis</taxon>
    </lineage>
</organism>
<dbReference type="EMBL" id="JAGIXG020000052">
    <property type="protein sequence ID" value="KAI6779101.1"/>
    <property type="molecule type" value="Genomic_DNA"/>
</dbReference>
<comment type="similarity">
    <text evidence="1">Belongs to the short-chain dehydrogenases/reductases (SDR) family.</text>
</comment>
<name>A0A9P9XWS7_9HYPO</name>
<dbReference type="AlphaFoldDB" id="A0A9P9XWS7"/>
<reference evidence="4" key="1">
    <citation type="journal article" date="2021" name="J Fungi (Basel)">
        <title>Genomic and Metabolomic Analyses of the Marine Fungus Emericellopsis cladophorae: Insights into Saltwater Adaptability Mechanisms and Its Biosynthetic Potential.</title>
        <authorList>
            <person name="Goncalves M.F.M."/>
            <person name="Hilario S."/>
            <person name="Van de Peer Y."/>
            <person name="Esteves A.C."/>
            <person name="Alves A."/>
        </authorList>
    </citation>
    <scope>NUCLEOTIDE SEQUENCE</scope>
    <source>
        <strain evidence="4">MUM 19.33</strain>
    </source>
</reference>
<evidence type="ECO:0000256" key="2">
    <source>
        <dbReference type="ARBA" id="ARBA00022857"/>
    </source>
</evidence>
<accession>A0A9P9XWS7</accession>
<dbReference type="RefSeq" id="XP_051359957.1">
    <property type="nucleotide sequence ID" value="XM_051508964.1"/>
</dbReference>
<dbReference type="CDD" id="cd05233">
    <property type="entry name" value="SDR_c"/>
    <property type="match status" value="1"/>
</dbReference>
<evidence type="ECO:0000313" key="5">
    <source>
        <dbReference type="Proteomes" id="UP001055219"/>
    </source>
</evidence>
<evidence type="ECO:0008006" key="6">
    <source>
        <dbReference type="Google" id="ProtNLM"/>
    </source>
</evidence>
<dbReference type="InterPro" id="IPR052178">
    <property type="entry name" value="Sec_Metab_Biosynth_SDR"/>
</dbReference>
<sequence>MSLPSLKLYHKEPYPAISPTLPQLSQLGKTVIVSGGSSGIGFAIARSFVTAGAARVIILGRRRKYVESAAKTLNHEAGCDVAEGRAVDAYSLPAIEELWSTLHAQGIYVHVLVLSASAYGIKSHILETTLEKTWGDFEANFLVNVSTIAAYMWTTMAPDRPTYGLTKNAALALVQQIAKNSNPKELQIVRFHPGGILTESARKEGYADGGFNFDDVKLAP</sequence>
<reference evidence="4" key="2">
    <citation type="submission" date="2022-07" db="EMBL/GenBank/DDBJ databases">
        <authorList>
            <person name="Goncalves M.F.M."/>
            <person name="Hilario S."/>
            <person name="Van De Peer Y."/>
            <person name="Esteves A.C."/>
            <person name="Alves A."/>
        </authorList>
    </citation>
    <scope>NUCLEOTIDE SEQUENCE</scope>
    <source>
        <strain evidence="4">MUM 19.33</strain>
    </source>
</reference>
<keyword evidence="2" id="KW-0521">NADP</keyword>
<evidence type="ECO:0000313" key="4">
    <source>
        <dbReference type="EMBL" id="KAI6779101.1"/>
    </source>
</evidence>
<dbReference type="GeneID" id="75834030"/>
<gene>
    <name evidence="4" type="ORF">J7T54_007556</name>
</gene>
<dbReference type="PRINTS" id="PR00081">
    <property type="entry name" value="GDHRDH"/>
</dbReference>
<dbReference type="InterPro" id="IPR002347">
    <property type="entry name" value="SDR_fam"/>
</dbReference>
<dbReference type="PANTHER" id="PTHR43618">
    <property type="entry name" value="7-ALPHA-HYDROXYSTEROID DEHYDROGENASE"/>
    <property type="match status" value="1"/>
</dbReference>
<keyword evidence="3" id="KW-0560">Oxidoreductase</keyword>
<dbReference type="PANTHER" id="PTHR43618:SF8">
    <property type="entry name" value="7ALPHA-HYDROXYSTEROID DEHYDROGENASE"/>
    <property type="match status" value="1"/>
</dbReference>
<keyword evidence="5" id="KW-1185">Reference proteome</keyword>
<dbReference type="Gene3D" id="3.40.50.720">
    <property type="entry name" value="NAD(P)-binding Rossmann-like Domain"/>
    <property type="match status" value="2"/>
</dbReference>
<evidence type="ECO:0000256" key="1">
    <source>
        <dbReference type="ARBA" id="ARBA00006484"/>
    </source>
</evidence>
<dbReference type="InterPro" id="IPR036291">
    <property type="entry name" value="NAD(P)-bd_dom_sf"/>
</dbReference>
<proteinExistence type="inferred from homology"/>
<dbReference type="OrthoDB" id="1933717at2759"/>
<dbReference type="Pfam" id="PF00106">
    <property type="entry name" value="adh_short"/>
    <property type="match status" value="1"/>
</dbReference>
<evidence type="ECO:0000256" key="3">
    <source>
        <dbReference type="ARBA" id="ARBA00023002"/>
    </source>
</evidence>
<dbReference type="Proteomes" id="UP001055219">
    <property type="component" value="Unassembled WGS sequence"/>
</dbReference>
<dbReference type="GO" id="GO:0016491">
    <property type="term" value="F:oxidoreductase activity"/>
    <property type="evidence" value="ECO:0007669"/>
    <property type="project" value="UniProtKB-KW"/>
</dbReference>
<dbReference type="SUPFAM" id="SSF51735">
    <property type="entry name" value="NAD(P)-binding Rossmann-fold domains"/>
    <property type="match status" value="1"/>
</dbReference>
<comment type="caution">
    <text evidence="4">The sequence shown here is derived from an EMBL/GenBank/DDBJ whole genome shotgun (WGS) entry which is preliminary data.</text>
</comment>